<dbReference type="SUPFAM" id="SSF54593">
    <property type="entry name" value="Glyoxalase/Bleomycin resistance protein/Dihydroxybiphenyl dioxygenase"/>
    <property type="match status" value="1"/>
</dbReference>
<gene>
    <name evidence="2" type="ORF">C2134_10515</name>
</gene>
<comment type="caution">
    <text evidence="2">The sequence shown here is derived from an EMBL/GenBank/DDBJ whole genome shotgun (WGS) entry which is preliminary data.</text>
</comment>
<dbReference type="Gene3D" id="3.30.720.110">
    <property type="match status" value="1"/>
</dbReference>
<protein>
    <submittedName>
        <fullName evidence="2">Glyoxalase</fullName>
    </submittedName>
</protein>
<name>A0A2K4MNL1_9NEIS</name>
<evidence type="ECO:0000259" key="1">
    <source>
        <dbReference type="Pfam" id="PF00903"/>
    </source>
</evidence>
<dbReference type="EMBL" id="PPTF01000043">
    <property type="protein sequence ID" value="POA98648.1"/>
    <property type="molecule type" value="Genomic_DNA"/>
</dbReference>
<proteinExistence type="predicted"/>
<sequence length="138" mass="15441">MNQTRALPGVYPCLCYDDAVAAMAWLQRVFGFQQRFAVIEEGRVLHSELSLGNAVIMLSSPKPEQQWVSARSVSGLAQALCVYVADPAAHYEHANTQGAHIVQPLKREDYGASGYLARDLEGQQWYFSDYLPGEYWQA</sequence>
<accession>A0A2K4MNL1</accession>
<evidence type="ECO:0000313" key="3">
    <source>
        <dbReference type="Proteomes" id="UP000236416"/>
    </source>
</evidence>
<organism evidence="2 3">
    <name type="scientific">Chromobacterium sinusclupearum</name>
    <dbReference type="NCBI Taxonomy" id="2077146"/>
    <lineage>
        <taxon>Bacteria</taxon>
        <taxon>Pseudomonadati</taxon>
        <taxon>Pseudomonadota</taxon>
        <taxon>Betaproteobacteria</taxon>
        <taxon>Neisseriales</taxon>
        <taxon>Chromobacteriaceae</taxon>
        <taxon>Chromobacterium</taxon>
    </lineage>
</organism>
<dbReference type="AlphaFoldDB" id="A0A2K4MNL1"/>
<keyword evidence="3" id="KW-1185">Reference proteome</keyword>
<dbReference type="InterPro" id="IPR029068">
    <property type="entry name" value="Glyas_Bleomycin-R_OHBP_Dase"/>
</dbReference>
<dbReference type="Proteomes" id="UP000236416">
    <property type="component" value="Unassembled WGS sequence"/>
</dbReference>
<dbReference type="Gene3D" id="3.30.720.120">
    <property type="match status" value="1"/>
</dbReference>
<dbReference type="Pfam" id="PF00903">
    <property type="entry name" value="Glyoxalase"/>
    <property type="match status" value="1"/>
</dbReference>
<evidence type="ECO:0000313" key="2">
    <source>
        <dbReference type="EMBL" id="POA98648.1"/>
    </source>
</evidence>
<feature type="domain" description="Glyoxalase/fosfomycin resistance/dioxygenase" evidence="1">
    <location>
        <begin position="14"/>
        <end position="125"/>
    </location>
</feature>
<dbReference type="PANTHER" id="PTHR34109:SF1">
    <property type="entry name" value="VOC DOMAIN-CONTAINING PROTEIN"/>
    <property type="match status" value="1"/>
</dbReference>
<dbReference type="RefSeq" id="WP_103319871.1">
    <property type="nucleotide sequence ID" value="NZ_PPTF01000043.1"/>
</dbReference>
<dbReference type="InterPro" id="IPR004360">
    <property type="entry name" value="Glyas_Fos-R_dOase_dom"/>
</dbReference>
<dbReference type="PANTHER" id="PTHR34109">
    <property type="entry name" value="BNAUNNG04460D PROTEIN-RELATED"/>
    <property type="match status" value="1"/>
</dbReference>
<reference evidence="2 3" key="1">
    <citation type="submission" date="2018-01" db="EMBL/GenBank/DDBJ databases">
        <title>Genomic Sequence of Chromobacterium MWU13-2610 from wild cranberry bogs within the Cape Cod National Seashore.</title>
        <authorList>
            <person name="O'Hara-Hanley K."/>
            <person name="Soby S."/>
            <person name="Harrison A."/>
        </authorList>
    </citation>
    <scope>NUCLEOTIDE SEQUENCE [LARGE SCALE GENOMIC DNA]</scope>
    <source>
        <strain evidence="2 3">MWU13-2610</strain>
    </source>
</reference>